<dbReference type="AlphaFoldDB" id="A0A1L7LH17"/>
<evidence type="ECO:0000313" key="3">
    <source>
        <dbReference type="Proteomes" id="UP000217758"/>
    </source>
</evidence>
<evidence type="ECO:0000256" key="1">
    <source>
        <dbReference type="SAM" id="Phobius"/>
    </source>
</evidence>
<keyword evidence="1" id="KW-1133">Transmembrane helix</keyword>
<keyword evidence="1" id="KW-0472">Membrane</keyword>
<organism evidence="2 3">
    <name type="scientific">Streptococcus troglodytae</name>
    <dbReference type="NCBI Taxonomy" id="1111760"/>
    <lineage>
        <taxon>Bacteria</taxon>
        <taxon>Bacillati</taxon>
        <taxon>Bacillota</taxon>
        <taxon>Bacilli</taxon>
        <taxon>Lactobacillales</taxon>
        <taxon>Streptococcaceae</taxon>
        <taxon>Streptococcus</taxon>
    </lineage>
</organism>
<gene>
    <name evidence="2" type="ORF">SRT_02340</name>
</gene>
<dbReference type="InterPro" id="IPR032531">
    <property type="entry name" value="DUF4956"/>
</dbReference>
<evidence type="ECO:0008006" key="4">
    <source>
        <dbReference type="Google" id="ProtNLM"/>
    </source>
</evidence>
<proteinExistence type="predicted"/>
<sequence length="229" mass="25483">MLNQIFNSVFSNRDITISPTMFALSILTSLLLGLLLAKIYKYKTIYTKEFIITLATLPVLISMIIFLVNGNLGTSVAVAGTFGLIRFRSAAGGAKEILYIFFATAIGIATGMGFLVLAILFTLTLTLVLWLYENSGFSQVSTSRRQATFIVPNNEIDYIPILEKILNKTCREINLISVKNINKNNTIQMEYHLDLKPEVNDIGLINSVMTYNPDIEVTLDTSAKKKKIL</sequence>
<feature type="transmembrane region" description="Helical" evidence="1">
    <location>
        <begin position="99"/>
        <end position="132"/>
    </location>
</feature>
<dbReference type="EMBL" id="AP014612">
    <property type="protein sequence ID" value="BAQ23495.1"/>
    <property type="molecule type" value="Genomic_DNA"/>
</dbReference>
<keyword evidence="3" id="KW-1185">Reference proteome</keyword>
<name>A0A1L7LH17_9STRE</name>
<feature type="transmembrane region" description="Helical" evidence="1">
    <location>
        <begin position="49"/>
        <end position="66"/>
    </location>
</feature>
<protein>
    <recommendedName>
        <fullName evidence="4">DUF4956 domain-containing protein</fullName>
    </recommendedName>
</protein>
<dbReference type="Pfam" id="PF16316">
    <property type="entry name" value="DUF4956"/>
    <property type="match status" value="1"/>
</dbReference>
<dbReference type="KEGG" id="strg:SRT_02340"/>
<evidence type="ECO:0000313" key="2">
    <source>
        <dbReference type="EMBL" id="BAQ23495.1"/>
    </source>
</evidence>
<dbReference type="RefSeq" id="WP_128832772.1">
    <property type="nucleotide sequence ID" value="NZ_AP014612.1"/>
</dbReference>
<reference evidence="2 3" key="1">
    <citation type="journal article" date="2016" name="Microbiol. Immunol.">
        <title>Complete genome sequence of Streptococcus troglodytae TKU31 isolated from the oral cavity of a chimpanzee (Pan troglodytes).</title>
        <authorList>
            <person name="Okamoto M."/>
            <person name="Naito M."/>
            <person name="Miyanohara M."/>
            <person name="Imai S."/>
            <person name="Nomura Y."/>
            <person name="Saito W."/>
            <person name="Momoi Y."/>
            <person name="Takada K."/>
            <person name="Miyabe-Nishiwaki T."/>
            <person name="Tomonaga M."/>
            <person name="Hanada N."/>
        </authorList>
    </citation>
    <scope>NUCLEOTIDE SEQUENCE [LARGE SCALE GENOMIC DNA]</scope>
    <source>
        <strain evidence="3">TKU 31</strain>
    </source>
</reference>
<feature type="transmembrane region" description="Helical" evidence="1">
    <location>
        <begin position="20"/>
        <end position="37"/>
    </location>
</feature>
<accession>A0A1L7LH17</accession>
<keyword evidence="1" id="KW-0812">Transmembrane</keyword>
<dbReference type="Proteomes" id="UP000217758">
    <property type="component" value="Chromosome"/>
</dbReference>